<evidence type="ECO:0000313" key="15">
    <source>
        <dbReference type="Proteomes" id="UP001302719"/>
    </source>
</evidence>
<evidence type="ECO:0000259" key="12">
    <source>
        <dbReference type="PROSITE" id="PS50109"/>
    </source>
</evidence>
<evidence type="ECO:0000256" key="10">
    <source>
        <dbReference type="ARBA" id="ARBA00023136"/>
    </source>
</evidence>
<dbReference type="PRINTS" id="PR00344">
    <property type="entry name" value="BCTRLSENSOR"/>
</dbReference>
<evidence type="ECO:0000256" key="6">
    <source>
        <dbReference type="ARBA" id="ARBA00022692"/>
    </source>
</evidence>
<dbReference type="KEGG" id="nall:PP769_09355"/>
<comment type="catalytic activity">
    <reaction evidence="1">
        <text>ATP + protein L-histidine = ADP + protein N-phospho-L-histidine.</text>
        <dbReference type="EC" id="2.7.13.3"/>
    </reaction>
</comment>
<keyword evidence="8 11" id="KW-1133">Transmembrane helix</keyword>
<keyword evidence="15" id="KW-1185">Reference proteome</keyword>
<dbReference type="RefSeq" id="WP_312646842.1">
    <property type="nucleotide sequence ID" value="NZ_CP116967.1"/>
</dbReference>
<evidence type="ECO:0000256" key="3">
    <source>
        <dbReference type="ARBA" id="ARBA00012438"/>
    </source>
</evidence>
<keyword evidence="4" id="KW-0597">Phosphoprotein</keyword>
<sequence>MQAFRTRIRRVALGFIVILLGLFSLILYLGLSTILHRHIDGELMALAQEESLRVDLATDHVHVSPHRQHEEDELEEFDDEEELQEAIRYSAILDSTGRILWRGQSTENRLPVTSQLIMQVLNGETVFETFHKPDHPPIRRISIPLVIEDHGRFILQTEKSLQFVQETLQWLAWLLCGTFAISLLFALWGSGRLADEALAPVNALSQTAEAVSGQTLSTRLTLSSPYAEFQRLAHTFNGMLDRLQQVFEGQRRFVADAAHELKTPLTAMKGNFEVSLQRARSAEEYRETILSNLAEVDRLSTMTKSLLTLAQFAGDRPPLVLQTLDLPPLVKEIVTELSVLAHEGGIHLQTEFAPVPPLMGDASQLKQALINLLDNALRHTPPDGTITVRVWSQDRSIRLSVEDTGPGIDSQHLPHLFGRFYRIDQARDRQSGGTGLGLAIVKEIIEAHGGTIHAQSQVGHGTTFTMTLPTWEEPGPT</sequence>
<evidence type="ECO:0000259" key="13">
    <source>
        <dbReference type="PROSITE" id="PS50885"/>
    </source>
</evidence>
<dbReference type="AlphaFoldDB" id="A0AA96GKC4"/>
<accession>A0AA96GKC4</accession>
<dbReference type="SMART" id="SM00388">
    <property type="entry name" value="HisKA"/>
    <property type="match status" value="1"/>
</dbReference>
<dbReference type="FunFam" id="3.30.565.10:FF:000006">
    <property type="entry name" value="Sensor histidine kinase WalK"/>
    <property type="match status" value="1"/>
</dbReference>
<dbReference type="GO" id="GO:0005524">
    <property type="term" value="F:ATP binding"/>
    <property type="evidence" value="ECO:0007669"/>
    <property type="project" value="UniProtKB-KW"/>
</dbReference>
<dbReference type="GO" id="GO:0000155">
    <property type="term" value="F:phosphorelay sensor kinase activity"/>
    <property type="evidence" value="ECO:0007669"/>
    <property type="project" value="InterPro"/>
</dbReference>
<feature type="domain" description="Histidine kinase" evidence="12">
    <location>
        <begin position="256"/>
        <end position="472"/>
    </location>
</feature>
<dbReference type="EC" id="2.7.13.3" evidence="3"/>
<keyword evidence="14" id="KW-0067">ATP-binding</keyword>
<organism evidence="14 15">
    <name type="scientific">Candidatus Nitrospira allomarina</name>
    <dbReference type="NCBI Taxonomy" id="3020900"/>
    <lineage>
        <taxon>Bacteria</taxon>
        <taxon>Pseudomonadati</taxon>
        <taxon>Nitrospirota</taxon>
        <taxon>Nitrospiria</taxon>
        <taxon>Nitrospirales</taxon>
        <taxon>Nitrospiraceae</taxon>
        <taxon>Nitrospira</taxon>
    </lineage>
</organism>
<dbReference type="SUPFAM" id="SSF55874">
    <property type="entry name" value="ATPase domain of HSP90 chaperone/DNA topoisomerase II/histidine kinase"/>
    <property type="match status" value="1"/>
</dbReference>
<dbReference type="Pfam" id="PF00672">
    <property type="entry name" value="HAMP"/>
    <property type="match status" value="1"/>
</dbReference>
<keyword evidence="10 11" id="KW-0472">Membrane</keyword>
<dbReference type="SUPFAM" id="SSF47384">
    <property type="entry name" value="Homodimeric domain of signal transducing histidine kinase"/>
    <property type="match status" value="1"/>
</dbReference>
<protein>
    <recommendedName>
        <fullName evidence="3">histidine kinase</fullName>
        <ecNumber evidence="3">2.7.13.3</ecNumber>
    </recommendedName>
</protein>
<evidence type="ECO:0000313" key="14">
    <source>
        <dbReference type="EMBL" id="WNM59944.1"/>
    </source>
</evidence>
<dbReference type="PANTHER" id="PTHR45436">
    <property type="entry name" value="SENSOR HISTIDINE KINASE YKOH"/>
    <property type="match status" value="1"/>
</dbReference>
<dbReference type="Proteomes" id="UP001302719">
    <property type="component" value="Chromosome"/>
</dbReference>
<dbReference type="Gene3D" id="1.10.287.130">
    <property type="match status" value="1"/>
</dbReference>
<dbReference type="EMBL" id="CP116967">
    <property type="protein sequence ID" value="WNM59944.1"/>
    <property type="molecule type" value="Genomic_DNA"/>
</dbReference>
<gene>
    <name evidence="14" type="ORF">PP769_09355</name>
</gene>
<dbReference type="PROSITE" id="PS50885">
    <property type="entry name" value="HAMP"/>
    <property type="match status" value="1"/>
</dbReference>
<keyword evidence="14" id="KW-0547">Nucleotide-binding</keyword>
<keyword evidence="6 11" id="KW-0812">Transmembrane</keyword>
<feature type="domain" description="HAMP" evidence="13">
    <location>
        <begin position="195"/>
        <end position="248"/>
    </location>
</feature>
<dbReference type="CDD" id="cd06225">
    <property type="entry name" value="HAMP"/>
    <property type="match status" value="1"/>
</dbReference>
<proteinExistence type="predicted"/>
<dbReference type="PANTHER" id="PTHR45436:SF5">
    <property type="entry name" value="SENSOR HISTIDINE KINASE TRCS"/>
    <property type="match status" value="1"/>
</dbReference>
<evidence type="ECO:0000256" key="8">
    <source>
        <dbReference type="ARBA" id="ARBA00022989"/>
    </source>
</evidence>
<dbReference type="Gene3D" id="6.10.340.10">
    <property type="match status" value="1"/>
</dbReference>
<evidence type="ECO:0000256" key="2">
    <source>
        <dbReference type="ARBA" id="ARBA00004370"/>
    </source>
</evidence>
<dbReference type="SUPFAM" id="SSF158472">
    <property type="entry name" value="HAMP domain-like"/>
    <property type="match status" value="1"/>
</dbReference>
<feature type="transmembrane region" description="Helical" evidence="11">
    <location>
        <begin position="12"/>
        <end position="31"/>
    </location>
</feature>
<keyword evidence="5" id="KW-0808">Transferase</keyword>
<keyword evidence="9" id="KW-0902">Two-component regulatory system</keyword>
<dbReference type="Gene3D" id="3.30.565.10">
    <property type="entry name" value="Histidine kinase-like ATPase, C-terminal domain"/>
    <property type="match status" value="1"/>
</dbReference>
<dbReference type="InterPro" id="IPR004358">
    <property type="entry name" value="Sig_transdc_His_kin-like_C"/>
</dbReference>
<dbReference type="GO" id="GO:0005886">
    <property type="term" value="C:plasma membrane"/>
    <property type="evidence" value="ECO:0007669"/>
    <property type="project" value="TreeGrafter"/>
</dbReference>
<dbReference type="InterPro" id="IPR036890">
    <property type="entry name" value="HATPase_C_sf"/>
</dbReference>
<keyword evidence="7" id="KW-0418">Kinase</keyword>
<dbReference type="PROSITE" id="PS50109">
    <property type="entry name" value="HIS_KIN"/>
    <property type="match status" value="1"/>
</dbReference>
<dbReference type="SMART" id="SM00304">
    <property type="entry name" value="HAMP"/>
    <property type="match status" value="1"/>
</dbReference>
<dbReference type="InterPro" id="IPR003660">
    <property type="entry name" value="HAMP_dom"/>
</dbReference>
<dbReference type="CDD" id="cd00075">
    <property type="entry name" value="HATPase"/>
    <property type="match status" value="1"/>
</dbReference>
<dbReference type="InterPro" id="IPR005467">
    <property type="entry name" value="His_kinase_dom"/>
</dbReference>
<dbReference type="CDD" id="cd00082">
    <property type="entry name" value="HisKA"/>
    <property type="match status" value="1"/>
</dbReference>
<dbReference type="InterPro" id="IPR003661">
    <property type="entry name" value="HisK_dim/P_dom"/>
</dbReference>
<dbReference type="InterPro" id="IPR036097">
    <property type="entry name" value="HisK_dim/P_sf"/>
</dbReference>
<dbReference type="Pfam" id="PF02518">
    <property type="entry name" value="HATPase_c"/>
    <property type="match status" value="1"/>
</dbReference>
<evidence type="ECO:0000256" key="7">
    <source>
        <dbReference type="ARBA" id="ARBA00022777"/>
    </source>
</evidence>
<reference evidence="14 15" key="1">
    <citation type="submission" date="2023-01" db="EMBL/GenBank/DDBJ databases">
        <title>Cultivation and genomic characterization of new, ubiquitous marine nitrite-oxidizing bacteria from the Nitrospirales.</title>
        <authorList>
            <person name="Mueller A.J."/>
            <person name="Daebeler A."/>
            <person name="Herbold C.W."/>
            <person name="Kirkegaard R.H."/>
            <person name="Daims H."/>
        </authorList>
    </citation>
    <scope>NUCLEOTIDE SEQUENCE [LARGE SCALE GENOMIC DNA]</scope>
    <source>
        <strain evidence="14 15">VA</strain>
    </source>
</reference>
<dbReference type="Pfam" id="PF00512">
    <property type="entry name" value="HisKA"/>
    <property type="match status" value="1"/>
</dbReference>
<dbReference type="SMART" id="SM00387">
    <property type="entry name" value="HATPase_c"/>
    <property type="match status" value="1"/>
</dbReference>
<dbReference type="InterPro" id="IPR050428">
    <property type="entry name" value="TCS_sensor_his_kinase"/>
</dbReference>
<evidence type="ECO:0000256" key="4">
    <source>
        <dbReference type="ARBA" id="ARBA00022553"/>
    </source>
</evidence>
<dbReference type="InterPro" id="IPR003594">
    <property type="entry name" value="HATPase_dom"/>
</dbReference>
<evidence type="ECO:0000256" key="1">
    <source>
        <dbReference type="ARBA" id="ARBA00000085"/>
    </source>
</evidence>
<evidence type="ECO:0000256" key="9">
    <source>
        <dbReference type="ARBA" id="ARBA00023012"/>
    </source>
</evidence>
<evidence type="ECO:0000256" key="11">
    <source>
        <dbReference type="SAM" id="Phobius"/>
    </source>
</evidence>
<name>A0AA96GKC4_9BACT</name>
<evidence type="ECO:0000256" key="5">
    <source>
        <dbReference type="ARBA" id="ARBA00022679"/>
    </source>
</evidence>
<comment type="subcellular location">
    <subcellularLocation>
        <location evidence="2">Membrane</location>
    </subcellularLocation>
</comment>